<evidence type="ECO:0000256" key="12">
    <source>
        <dbReference type="RuleBase" id="RU003357"/>
    </source>
</evidence>
<evidence type="ECO:0000256" key="7">
    <source>
        <dbReference type="ARBA" id="ARBA00023065"/>
    </source>
</evidence>
<sequence length="1021" mass="110954">MPLLMLLMLGLPLLAFSQKINFTVSGTVQDYDGNPLIGASAFVEGLALGSVTDIDGQFAIKGEAEAGKYQLQISYVGFTPVRRTFEISAAAPEVTLEISLVDDVMDMEEVVVVGSSVTTKRKQLGNAVNVLKSDKLTVANPQGVTGALQGKLPGARITQNSGDPAGGFSVQLRGASTLLGSSEPLYVIDGVIISNNTTNVTNINVGGGASQPGTNRLADINPNDIADITVINGAAAAAQYGSRASNGVVLITTKRGKAGKPSFSYSSGFNVNELRKPVYVNLRGEQFGSADQRLYPIAGTNEDGNLTVGANFSTEKVPVTRYDYQDQIFDTGYGTDQHLSVRGGNEQSNYYASLSYTLNEGIIRNTDFQRYGARFRFNQSVNDWASFSIGLNYNNSFSNERPDGNVFWSPINAFNITNNIWDITQRDELGNLQSVEPTRVNPLSVIEDFDITQSVNRAISDFQLKLFPLKGLTIDYIVGVDAYNQEGNIFIPPYPYAPVNPTYFDDGYASTANNNVFLINNDINISYEKEISSSLVSITKAGFSDQYSQNAFSVAQGRGLAPFVETVNGASIILNPSANTDRLRIWGYYLQQTFGLNDRLFLTAAARVDAASSFSEDNRNIIYPKVSASYVLSSEPFWQESALGRTISLFKLRASWGQAGNLTAIGPYARFSTYNTGNLAGSVAINQSSTLANPDVRPEVNTETEIGADISFLKDRLGMSLTWYNQDIDDLLVSRSLAASQGGSAITTNVGSLENKGVEVLLYGSPIRKRDFSWDISLNFSRNRNRVTNLGQARTAVPNVTGAPIFLVDDQPLGVFFGTYIARDDNGDPLLTPEGFLQQERGDAATNMPQRDANGQPTGTPLQQVIGDPNPDYILGGSTTFNYKRFGITAVIESVQGQDVFDADKRTRQGVGIGEFAEQELSGELPRGWVWAMYPILEWRISDGSFTKLRELSVSYTIPDIGGVLSNTTISVGGRNIFSIDNFTSYDPETNAGGQSNLMRNVNFGNVPIPRVYTLNIRTNF</sequence>
<keyword evidence="13" id="KW-0732">Signal</keyword>
<evidence type="ECO:0000256" key="9">
    <source>
        <dbReference type="ARBA" id="ARBA00023136"/>
    </source>
</evidence>
<feature type="signal peptide" evidence="13">
    <location>
        <begin position="1"/>
        <end position="17"/>
    </location>
</feature>
<gene>
    <name evidence="16" type="ORF">IX84_15940</name>
</gene>
<feature type="domain" description="TonB-dependent receptor-like beta-barrel" evidence="14">
    <location>
        <begin position="325"/>
        <end position="823"/>
    </location>
</feature>
<dbReference type="Pfam" id="PF07715">
    <property type="entry name" value="Plug"/>
    <property type="match status" value="1"/>
</dbReference>
<dbReference type="InterPro" id="IPR036942">
    <property type="entry name" value="Beta-barrel_TonB_sf"/>
</dbReference>
<dbReference type="STRING" id="1524460.IX84_15940"/>
<evidence type="ECO:0000313" key="17">
    <source>
        <dbReference type="Proteomes" id="UP000029736"/>
    </source>
</evidence>
<dbReference type="InterPro" id="IPR012910">
    <property type="entry name" value="Plug_dom"/>
</dbReference>
<dbReference type="GO" id="GO:0009279">
    <property type="term" value="C:cell outer membrane"/>
    <property type="evidence" value="ECO:0007669"/>
    <property type="project" value="UniProtKB-SubCell"/>
</dbReference>
<evidence type="ECO:0000256" key="3">
    <source>
        <dbReference type="ARBA" id="ARBA00022452"/>
    </source>
</evidence>
<keyword evidence="4" id="KW-0410">Iron transport</keyword>
<dbReference type="PANTHER" id="PTHR32552:SF81">
    <property type="entry name" value="TONB-DEPENDENT OUTER MEMBRANE RECEPTOR"/>
    <property type="match status" value="1"/>
</dbReference>
<evidence type="ECO:0000256" key="6">
    <source>
        <dbReference type="ARBA" id="ARBA00023004"/>
    </source>
</evidence>
<evidence type="ECO:0000256" key="10">
    <source>
        <dbReference type="ARBA" id="ARBA00023237"/>
    </source>
</evidence>
<evidence type="ECO:0000259" key="15">
    <source>
        <dbReference type="Pfam" id="PF07715"/>
    </source>
</evidence>
<dbReference type="AlphaFoldDB" id="A0A098S455"/>
<evidence type="ECO:0000256" key="8">
    <source>
        <dbReference type="ARBA" id="ARBA00023077"/>
    </source>
</evidence>
<dbReference type="GO" id="GO:0006826">
    <property type="term" value="P:iron ion transport"/>
    <property type="evidence" value="ECO:0007669"/>
    <property type="project" value="UniProtKB-KW"/>
</dbReference>
<evidence type="ECO:0000256" key="4">
    <source>
        <dbReference type="ARBA" id="ARBA00022496"/>
    </source>
</evidence>
<dbReference type="Pfam" id="PF00593">
    <property type="entry name" value="TonB_dep_Rec_b-barrel"/>
    <property type="match status" value="1"/>
</dbReference>
<feature type="domain" description="TonB-dependent receptor plug" evidence="15">
    <location>
        <begin position="122"/>
        <end position="248"/>
    </location>
</feature>
<dbReference type="InterPro" id="IPR023996">
    <property type="entry name" value="TonB-dep_OMP_SusC/RagA"/>
</dbReference>
<evidence type="ECO:0000256" key="5">
    <source>
        <dbReference type="ARBA" id="ARBA00022692"/>
    </source>
</evidence>
<dbReference type="Pfam" id="PF13715">
    <property type="entry name" value="CarbopepD_reg_2"/>
    <property type="match status" value="1"/>
</dbReference>
<dbReference type="PANTHER" id="PTHR32552">
    <property type="entry name" value="FERRICHROME IRON RECEPTOR-RELATED"/>
    <property type="match status" value="1"/>
</dbReference>
<proteinExistence type="inferred from homology"/>
<evidence type="ECO:0000256" key="2">
    <source>
        <dbReference type="ARBA" id="ARBA00022448"/>
    </source>
</evidence>
<keyword evidence="3 11" id="KW-1134">Transmembrane beta strand</keyword>
<dbReference type="Gene3D" id="2.170.130.10">
    <property type="entry name" value="TonB-dependent receptor, plug domain"/>
    <property type="match status" value="1"/>
</dbReference>
<dbReference type="InterPro" id="IPR000531">
    <property type="entry name" value="Beta-barrel_TonB"/>
</dbReference>
<dbReference type="InterPro" id="IPR008969">
    <property type="entry name" value="CarboxyPept-like_regulatory"/>
</dbReference>
<name>A0A098S455_9BACT</name>
<keyword evidence="10 11" id="KW-0998">Cell outer membrane</keyword>
<evidence type="ECO:0000256" key="13">
    <source>
        <dbReference type="SAM" id="SignalP"/>
    </source>
</evidence>
<protein>
    <submittedName>
        <fullName evidence="16">Energy transducer TonB</fullName>
    </submittedName>
</protein>
<dbReference type="SUPFAM" id="SSF56935">
    <property type="entry name" value="Porins"/>
    <property type="match status" value="1"/>
</dbReference>
<keyword evidence="9 11" id="KW-0472">Membrane</keyword>
<dbReference type="InterPro" id="IPR037066">
    <property type="entry name" value="Plug_dom_sf"/>
</dbReference>
<keyword evidence="7" id="KW-0406">Ion transport</keyword>
<dbReference type="NCBIfam" id="TIGR04057">
    <property type="entry name" value="SusC_RagA_signa"/>
    <property type="match status" value="1"/>
</dbReference>
<evidence type="ECO:0000259" key="14">
    <source>
        <dbReference type="Pfam" id="PF00593"/>
    </source>
</evidence>
<dbReference type="Gene3D" id="2.60.40.1120">
    <property type="entry name" value="Carboxypeptidase-like, regulatory domain"/>
    <property type="match status" value="1"/>
</dbReference>
<dbReference type="SUPFAM" id="SSF49464">
    <property type="entry name" value="Carboxypeptidase regulatory domain-like"/>
    <property type="match status" value="1"/>
</dbReference>
<comment type="caution">
    <text evidence="16">The sequence shown here is derived from an EMBL/GenBank/DDBJ whole genome shotgun (WGS) entry which is preliminary data.</text>
</comment>
<dbReference type="InterPro" id="IPR023997">
    <property type="entry name" value="TonB-dep_OMP_SusC/RagA_CS"/>
</dbReference>
<reference evidence="16 17" key="1">
    <citation type="journal article" date="2014" name="Int. J. Syst. Evol. Microbiol.">
        <title>Phaeodactylibacter xiamenensis gen. nov., sp. nov., a member of the family Saprospiraceae isolated from the marine alga Phaeodactylum tricornutum.</title>
        <authorList>
            <person name="Chen Z.Jr."/>
            <person name="Lei X."/>
            <person name="Lai Q."/>
            <person name="Li Y."/>
            <person name="Zhang B."/>
            <person name="Zhang J."/>
            <person name="Zhang H."/>
            <person name="Yang L."/>
            <person name="Zheng W."/>
            <person name="Tian Y."/>
            <person name="Yu Z."/>
            <person name="Xu H.Jr."/>
            <person name="Zheng T."/>
        </authorList>
    </citation>
    <scope>NUCLEOTIDE SEQUENCE [LARGE SCALE GENOMIC DNA]</scope>
    <source>
        <strain evidence="16 17">KD52</strain>
    </source>
</reference>
<dbReference type="EMBL" id="JPOS01000038">
    <property type="protein sequence ID" value="KGE87149.1"/>
    <property type="molecule type" value="Genomic_DNA"/>
</dbReference>
<dbReference type="InterPro" id="IPR039426">
    <property type="entry name" value="TonB-dep_rcpt-like"/>
</dbReference>
<accession>A0A098S455</accession>
<keyword evidence="5 11" id="KW-0812">Transmembrane</keyword>
<evidence type="ECO:0000313" key="16">
    <source>
        <dbReference type="EMBL" id="KGE87149.1"/>
    </source>
</evidence>
<dbReference type="PROSITE" id="PS52016">
    <property type="entry name" value="TONB_DEPENDENT_REC_3"/>
    <property type="match status" value="1"/>
</dbReference>
<keyword evidence="6" id="KW-0408">Iron</keyword>
<comment type="similarity">
    <text evidence="11 12">Belongs to the TonB-dependent receptor family.</text>
</comment>
<keyword evidence="2 11" id="KW-0813">Transport</keyword>
<dbReference type="NCBIfam" id="TIGR04056">
    <property type="entry name" value="OMP_RagA_SusC"/>
    <property type="match status" value="1"/>
</dbReference>
<dbReference type="Proteomes" id="UP000029736">
    <property type="component" value="Unassembled WGS sequence"/>
</dbReference>
<keyword evidence="8 12" id="KW-0798">TonB box</keyword>
<keyword evidence="17" id="KW-1185">Reference proteome</keyword>
<feature type="chain" id="PRO_5001939852" evidence="13">
    <location>
        <begin position="18"/>
        <end position="1021"/>
    </location>
</feature>
<evidence type="ECO:0000256" key="1">
    <source>
        <dbReference type="ARBA" id="ARBA00004571"/>
    </source>
</evidence>
<dbReference type="Gene3D" id="2.40.170.20">
    <property type="entry name" value="TonB-dependent receptor, beta-barrel domain"/>
    <property type="match status" value="1"/>
</dbReference>
<evidence type="ECO:0000256" key="11">
    <source>
        <dbReference type="PROSITE-ProRule" id="PRU01360"/>
    </source>
</evidence>
<organism evidence="16 17">
    <name type="scientific">Phaeodactylibacter xiamenensis</name>
    <dbReference type="NCBI Taxonomy" id="1524460"/>
    <lineage>
        <taxon>Bacteria</taxon>
        <taxon>Pseudomonadati</taxon>
        <taxon>Bacteroidota</taxon>
        <taxon>Saprospiria</taxon>
        <taxon>Saprospirales</taxon>
        <taxon>Haliscomenobacteraceae</taxon>
        <taxon>Phaeodactylibacter</taxon>
    </lineage>
</organism>
<comment type="subcellular location">
    <subcellularLocation>
        <location evidence="1 11">Cell outer membrane</location>
        <topology evidence="1 11">Multi-pass membrane protein</topology>
    </subcellularLocation>
</comment>